<evidence type="ECO:0000256" key="5">
    <source>
        <dbReference type="ARBA" id="ARBA00023002"/>
    </source>
</evidence>
<evidence type="ECO:0000259" key="6">
    <source>
        <dbReference type="Pfam" id="PF00881"/>
    </source>
</evidence>
<dbReference type="InterPro" id="IPR000415">
    <property type="entry name" value="Nitroreductase-like"/>
</dbReference>
<evidence type="ECO:0000313" key="8">
    <source>
        <dbReference type="Proteomes" id="UP000051461"/>
    </source>
</evidence>
<evidence type="ECO:0000313" key="7">
    <source>
        <dbReference type="EMBL" id="KRK39434.1"/>
    </source>
</evidence>
<name>A0A0R1H7E1_9LACO</name>
<keyword evidence="3" id="KW-0285">Flavoprotein</keyword>
<evidence type="ECO:0000256" key="3">
    <source>
        <dbReference type="ARBA" id="ARBA00022630"/>
    </source>
</evidence>
<dbReference type="CDD" id="cd02062">
    <property type="entry name" value="Nitro_FMN_reductase"/>
    <property type="match status" value="1"/>
</dbReference>
<dbReference type="PANTHER" id="PTHR43673:SF2">
    <property type="entry name" value="NITROREDUCTASE"/>
    <property type="match status" value="1"/>
</dbReference>
<evidence type="ECO:0000256" key="2">
    <source>
        <dbReference type="ARBA" id="ARBA00007118"/>
    </source>
</evidence>
<dbReference type="RefSeq" id="WP_057904233.1">
    <property type="nucleotide sequence ID" value="NZ_AZDA01000043.1"/>
</dbReference>
<proteinExistence type="inferred from homology"/>
<feature type="domain" description="Nitroreductase" evidence="6">
    <location>
        <begin position="7"/>
        <end position="156"/>
    </location>
</feature>
<dbReference type="Gene3D" id="3.40.109.10">
    <property type="entry name" value="NADH Oxidase"/>
    <property type="match status" value="1"/>
</dbReference>
<accession>A0A0R1H7E1</accession>
<evidence type="ECO:0000256" key="1">
    <source>
        <dbReference type="ARBA" id="ARBA00001917"/>
    </source>
</evidence>
<comment type="cofactor">
    <cofactor evidence="1">
        <name>FMN</name>
        <dbReference type="ChEBI" id="CHEBI:58210"/>
    </cofactor>
</comment>
<keyword evidence="4" id="KW-0288">FMN</keyword>
<evidence type="ECO:0000256" key="4">
    <source>
        <dbReference type="ARBA" id="ARBA00022643"/>
    </source>
</evidence>
<dbReference type="GO" id="GO:0016491">
    <property type="term" value="F:oxidoreductase activity"/>
    <property type="evidence" value="ECO:0007669"/>
    <property type="project" value="UniProtKB-KW"/>
</dbReference>
<dbReference type="STRING" id="1423726.FC07_GL002401"/>
<keyword evidence="5" id="KW-0560">Oxidoreductase</keyword>
<dbReference type="Pfam" id="PF00881">
    <property type="entry name" value="Nitroreductase"/>
    <property type="match status" value="1"/>
</dbReference>
<dbReference type="OrthoDB" id="9783470at2"/>
<dbReference type="SUPFAM" id="SSF55469">
    <property type="entry name" value="FMN-dependent nitroreductase-like"/>
    <property type="match status" value="1"/>
</dbReference>
<dbReference type="Proteomes" id="UP000051461">
    <property type="component" value="Unassembled WGS sequence"/>
</dbReference>
<protein>
    <submittedName>
        <fullName evidence="7">Nitroreductase family protein</fullName>
    </submittedName>
</protein>
<reference evidence="7 8" key="1">
    <citation type="journal article" date="2015" name="Genome Announc.">
        <title>Expanding the biotechnology potential of lactobacilli through comparative genomics of 213 strains and associated genera.</title>
        <authorList>
            <person name="Sun Z."/>
            <person name="Harris H.M."/>
            <person name="McCann A."/>
            <person name="Guo C."/>
            <person name="Argimon S."/>
            <person name="Zhang W."/>
            <person name="Yang X."/>
            <person name="Jeffery I.B."/>
            <person name="Cooney J.C."/>
            <person name="Kagawa T.F."/>
            <person name="Liu W."/>
            <person name="Song Y."/>
            <person name="Salvetti E."/>
            <person name="Wrobel A."/>
            <person name="Rasinkangas P."/>
            <person name="Parkhill J."/>
            <person name="Rea M.C."/>
            <person name="O'Sullivan O."/>
            <person name="Ritari J."/>
            <person name="Douillard F.P."/>
            <person name="Paul Ross R."/>
            <person name="Yang R."/>
            <person name="Briner A.E."/>
            <person name="Felis G.E."/>
            <person name="de Vos W.M."/>
            <person name="Barrangou R."/>
            <person name="Klaenhammer T.R."/>
            <person name="Caufield P.W."/>
            <person name="Cui Y."/>
            <person name="Zhang H."/>
            <person name="O'Toole P.W."/>
        </authorList>
    </citation>
    <scope>NUCLEOTIDE SEQUENCE [LARGE SCALE GENOMIC DNA]</scope>
    <source>
        <strain evidence="7 8">DSM 20003</strain>
    </source>
</reference>
<dbReference type="InterPro" id="IPR029479">
    <property type="entry name" value="Nitroreductase"/>
</dbReference>
<comment type="similarity">
    <text evidence="2">Belongs to the nitroreductase family.</text>
</comment>
<comment type="caution">
    <text evidence="7">The sequence shown here is derived from an EMBL/GenBank/DDBJ whole genome shotgun (WGS) entry which is preliminary data.</text>
</comment>
<gene>
    <name evidence="7" type="ORF">FC07_GL002401</name>
</gene>
<dbReference type="AlphaFoldDB" id="A0A0R1H7E1"/>
<dbReference type="PATRIC" id="fig|1423726.3.peg.2493"/>
<dbReference type="EMBL" id="AZDA01000043">
    <property type="protein sequence ID" value="KRK39434.1"/>
    <property type="molecule type" value="Genomic_DNA"/>
</dbReference>
<dbReference type="PANTHER" id="PTHR43673">
    <property type="entry name" value="NAD(P)H NITROREDUCTASE YDGI-RELATED"/>
    <property type="match status" value="1"/>
</dbReference>
<organism evidence="7 8">
    <name type="scientific">Loigolactobacillus bifermentans DSM 20003</name>
    <dbReference type="NCBI Taxonomy" id="1423726"/>
    <lineage>
        <taxon>Bacteria</taxon>
        <taxon>Bacillati</taxon>
        <taxon>Bacillota</taxon>
        <taxon>Bacilli</taxon>
        <taxon>Lactobacillales</taxon>
        <taxon>Lactobacillaceae</taxon>
        <taxon>Loigolactobacillus</taxon>
    </lineage>
</organism>
<keyword evidence="8" id="KW-1185">Reference proteome</keyword>
<sequence>METMTTITSRKAIRSYTGKKPSEAAMQQILTAVQAAPVAMGGYDKLHVTIIENPAILKAIDAAGAKFFKKPDAHPLYGAPILVLISAKLGMGPALGNADYASAGILVHNMALAATDQNVGSCYIWGAVMGMNQDADLVAKLDLPAGFVPCCGVTLGETTETFAPREIPAGRLAITKL</sequence>